<protein>
    <submittedName>
        <fullName evidence="2">Uncharacterized protein</fullName>
    </submittedName>
</protein>
<dbReference type="OrthoDB" id="343070at2759"/>
<reference evidence="2 3" key="1">
    <citation type="submission" date="2016-07" db="EMBL/GenBank/DDBJ databases">
        <title>Pervasive Adenine N6-methylation of Active Genes in Fungi.</title>
        <authorList>
            <consortium name="DOE Joint Genome Institute"/>
            <person name="Mondo S.J."/>
            <person name="Dannebaum R.O."/>
            <person name="Kuo R.C."/>
            <person name="Labutti K."/>
            <person name="Haridas S."/>
            <person name="Kuo A."/>
            <person name="Salamov A."/>
            <person name="Ahrendt S.R."/>
            <person name="Lipzen A."/>
            <person name="Sullivan W."/>
            <person name="Andreopoulos W.B."/>
            <person name="Clum A."/>
            <person name="Lindquist E."/>
            <person name="Daum C."/>
            <person name="Ramamoorthy G.K."/>
            <person name="Gryganskyi A."/>
            <person name="Culley D."/>
            <person name="Magnuson J.K."/>
            <person name="James T.Y."/>
            <person name="O'Malley M.A."/>
            <person name="Stajich J.E."/>
            <person name="Spatafora J.W."/>
            <person name="Visel A."/>
            <person name="Grigoriev I.V."/>
        </authorList>
    </citation>
    <scope>NUCLEOTIDE SEQUENCE [LARGE SCALE GENOMIC DNA]</scope>
    <source>
        <strain evidence="2 3">NRRL 3301</strain>
    </source>
</reference>
<evidence type="ECO:0000256" key="1">
    <source>
        <dbReference type="SAM" id="Coils"/>
    </source>
</evidence>
<keyword evidence="1" id="KW-0175">Coiled coil</keyword>
<feature type="coiled-coil region" evidence="1">
    <location>
        <begin position="447"/>
        <end position="474"/>
    </location>
</feature>
<gene>
    <name evidence="2" type="ORF">DM01DRAFT_326325</name>
</gene>
<keyword evidence="3" id="KW-1185">Reference proteome</keyword>
<accession>A0A1X2G825</accession>
<proteinExistence type="predicted"/>
<sequence>MAAQKNLPKSDTQQKETMELKLADITNRSQDIDDYDVKCTNIQIEKEAEGHPSEALKSKVDALKLRLNSFGENLEQSCQHFLAADTEIKLINEAGQQDPELALSEMSYLEQEWDALSANIQELLYELTRAKTDLDNATDHANHDDITEVYEDQCLPIEDQINKFIAELETAQSEAKGRYTDLADEDKSLEQKLTEAAIRNWADQPTGIYNSSGDATAPTAPSGTSPTASLLGSTLLDLIHKYESSGSYWGEIFGDYFKLQDANKRLPSTLTGCEVKTPSDSMDKLQQLAMAEGLVATMHDYIQQSELETADTRGELEKLKFEASQLSDKCNAAEMERDQLATLCAYSSNIGAQLYTISNSFDNHAYRTTLNLERLMEHYGRLPCELENMNAQFIAKEKEAVATIQQATGELTRLRLNYPELGKKLDTSATSSIMEQLVSLLTEANGKADLQAHINHLSDDLTSVQKQLEQLTIAVPSLN</sequence>
<dbReference type="AlphaFoldDB" id="A0A1X2G825"/>
<organism evidence="2 3">
    <name type="scientific">Hesseltinella vesiculosa</name>
    <dbReference type="NCBI Taxonomy" id="101127"/>
    <lineage>
        <taxon>Eukaryota</taxon>
        <taxon>Fungi</taxon>
        <taxon>Fungi incertae sedis</taxon>
        <taxon>Mucoromycota</taxon>
        <taxon>Mucoromycotina</taxon>
        <taxon>Mucoromycetes</taxon>
        <taxon>Mucorales</taxon>
        <taxon>Cunninghamellaceae</taxon>
        <taxon>Hesseltinella</taxon>
    </lineage>
</organism>
<evidence type="ECO:0000313" key="2">
    <source>
        <dbReference type="EMBL" id="ORX47432.1"/>
    </source>
</evidence>
<evidence type="ECO:0000313" key="3">
    <source>
        <dbReference type="Proteomes" id="UP000242146"/>
    </source>
</evidence>
<dbReference type="Proteomes" id="UP000242146">
    <property type="component" value="Unassembled WGS sequence"/>
</dbReference>
<comment type="caution">
    <text evidence="2">The sequence shown here is derived from an EMBL/GenBank/DDBJ whole genome shotgun (WGS) entry which is preliminary data.</text>
</comment>
<name>A0A1X2G825_9FUNG</name>
<dbReference type="EMBL" id="MCGT01000033">
    <property type="protein sequence ID" value="ORX47432.1"/>
    <property type="molecule type" value="Genomic_DNA"/>
</dbReference>